<dbReference type="STRING" id="1035195.HMPREF9997_02793"/>
<protein>
    <submittedName>
        <fullName evidence="1">Uncharacterized protein</fullName>
    </submittedName>
</protein>
<reference evidence="1 2" key="1">
    <citation type="submission" date="2012-05" db="EMBL/GenBank/DDBJ databases">
        <authorList>
            <person name="Weinstock G."/>
            <person name="Sodergren E."/>
            <person name="Lobos E.A."/>
            <person name="Fulton L."/>
            <person name="Fulton R."/>
            <person name="Courtney L."/>
            <person name="Fronick C."/>
            <person name="O'Laughlin M."/>
            <person name="Godfrey J."/>
            <person name="Wilson R.M."/>
            <person name="Miner T."/>
            <person name="Farmer C."/>
            <person name="Delehaunty K."/>
            <person name="Cordes M."/>
            <person name="Minx P."/>
            <person name="Tomlinson C."/>
            <person name="Chen J."/>
            <person name="Wollam A."/>
            <person name="Pepin K.H."/>
            <person name="Bhonagiri V."/>
            <person name="Zhang X."/>
            <person name="Suruliraj S."/>
            <person name="Warren W."/>
            <person name="Mitreva M."/>
            <person name="Mardis E.R."/>
            <person name="Wilson R.K."/>
        </authorList>
    </citation>
    <scope>NUCLEOTIDE SEQUENCE [LARGE SCALE GENOMIC DNA]</scope>
    <source>
        <strain evidence="1 2">F0235</strain>
    </source>
</reference>
<comment type="caution">
    <text evidence="1">The sequence shown here is derived from an EMBL/GenBank/DDBJ whole genome shotgun (WGS) entry which is preliminary data.</text>
</comment>
<dbReference type="EMBL" id="AMEM01000044">
    <property type="protein sequence ID" value="EKX87467.1"/>
    <property type="molecule type" value="Genomic_DNA"/>
</dbReference>
<evidence type="ECO:0000313" key="1">
    <source>
        <dbReference type="EMBL" id="EKX87467.1"/>
    </source>
</evidence>
<evidence type="ECO:0000313" key="2">
    <source>
        <dbReference type="Proteomes" id="UP000010445"/>
    </source>
</evidence>
<name>L1M8C8_9CORY</name>
<proteinExistence type="predicted"/>
<accession>L1M8C8</accession>
<keyword evidence="2" id="KW-1185">Reference proteome</keyword>
<dbReference type="HOGENOM" id="CLU_3250107_0_0_11"/>
<organism evidence="1 2">
    <name type="scientific">Corynebacterium durum F0235</name>
    <dbReference type="NCBI Taxonomy" id="1035195"/>
    <lineage>
        <taxon>Bacteria</taxon>
        <taxon>Bacillati</taxon>
        <taxon>Actinomycetota</taxon>
        <taxon>Actinomycetes</taxon>
        <taxon>Mycobacteriales</taxon>
        <taxon>Corynebacteriaceae</taxon>
        <taxon>Corynebacterium</taxon>
    </lineage>
</organism>
<dbReference type="Proteomes" id="UP000010445">
    <property type="component" value="Unassembled WGS sequence"/>
</dbReference>
<dbReference type="AlphaFoldDB" id="L1M8C8"/>
<sequence>MLSDAVYTRTSDKPMHISSIVPSIEKYFHYENARIISSHAFP</sequence>
<gene>
    <name evidence="1" type="ORF">HMPREF9997_02793</name>
</gene>